<comment type="caution">
    <text evidence="8">The sequence shown here is derived from an EMBL/GenBank/DDBJ whole genome shotgun (WGS) entry which is preliminary data.</text>
</comment>
<evidence type="ECO:0000256" key="3">
    <source>
        <dbReference type="ARBA" id="ARBA00022723"/>
    </source>
</evidence>
<evidence type="ECO:0000313" key="9">
    <source>
        <dbReference type="Proteomes" id="UP001597108"/>
    </source>
</evidence>
<dbReference type="PANTHER" id="PTHR43551">
    <property type="entry name" value="FUMARATE REDUCTASE IRON-SULFUR SUBUNIT"/>
    <property type="match status" value="1"/>
</dbReference>
<evidence type="ECO:0000313" key="8">
    <source>
        <dbReference type="EMBL" id="MFD0981124.1"/>
    </source>
</evidence>
<keyword evidence="2" id="KW-0004">4Fe-4S</keyword>
<dbReference type="EMBL" id="JBHTJT010000032">
    <property type="protein sequence ID" value="MFD0981124.1"/>
    <property type="molecule type" value="Genomic_DNA"/>
</dbReference>
<dbReference type="Pfam" id="PF02754">
    <property type="entry name" value="CCG"/>
    <property type="match status" value="1"/>
</dbReference>
<dbReference type="PANTHER" id="PTHR43551:SF1">
    <property type="entry name" value="HETERODISULFIDE REDUCTASE"/>
    <property type="match status" value="1"/>
</dbReference>
<dbReference type="InterPro" id="IPR004017">
    <property type="entry name" value="Cys_rich_dom"/>
</dbReference>
<dbReference type="InterPro" id="IPR017900">
    <property type="entry name" value="4Fe4S_Fe_S_CS"/>
</dbReference>
<dbReference type="SUPFAM" id="SSF46548">
    <property type="entry name" value="alpha-helical ferredoxin"/>
    <property type="match status" value="1"/>
</dbReference>
<evidence type="ECO:0000256" key="1">
    <source>
        <dbReference type="ARBA" id="ARBA00022448"/>
    </source>
</evidence>
<name>A0ABW3ISW5_9RHOB</name>
<protein>
    <submittedName>
        <fullName evidence="8">(Fe-S)-binding protein</fullName>
    </submittedName>
</protein>
<dbReference type="Gene3D" id="1.10.1060.10">
    <property type="entry name" value="Alpha-helical ferredoxin"/>
    <property type="match status" value="1"/>
</dbReference>
<accession>A0ABW3ISW5</accession>
<dbReference type="InterPro" id="IPR017896">
    <property type="entry name" value="4Fe4S_Fe-S-bd"/>
</dbReference>
<evidence type="ECO:0000256" key="2">
    <source>
        <dbReference type="ARBA" id="ARBA00022485"/>
    </source>
</evidence>
<keyword evidence="1" id="KW-0813">Transport</keyword>
<dbReference type="InterPro" id="IPR009051">
    <property type="entry name" value="Helical_ferredxn"/>
</dbReference>
<dbReference type="PROSITE" id="PS00198">
    <property type="entry name" value="4FE4S_FER_1"/>
    <property type="match status" value="1"/>
</dbReference>
<dbReference type="Proteomes" id="UP001597108">
    <property type="component" value="Unassembled WGS sequence"/>
</dbReference>
<evidence type="ECO:0000256" key="4">
    <source>
        <dbReference type="ARBA" id="ARBA00022982"/>
    </source>
</evidence>
<dbReference type="RefSeq" id="WP_386075921.1">
    <property type="nucleotide sequence ID" value="NZ_JBHTJT010000032.1"/>
</dbReference>
<evidence type="ECO:0000256" key="6">
    <source>
        <dbReference type="ARBA" id="ARBA00023014"/>
    </source>
</evidence>
<reference evidence="9" key="1">
    <citation type="journal article" date="2019" name="Int. J. Syst. Evol. Microbiol.">
        <title>The Global Catalogue of Microorganisms (GCM) 10K type strain sequencing project: providing services to taxonomists for standard genome sequencing and annotation.</title>
        <authorList>
            <consortium name="The Broad Institute Genomics Platform"/>
            <consortium name="The Broad Institute Genome Sequencing Center for Infectious Disease"/>
            <person name="Wu L."/>
            <person name="Ma J."/>
        </authorList>
    </citation>
    <scope>NUCLEOTIDE SEQUENCE [LARGE SCALE GENOMIC DNA]</scope>
    <source>
        <strain evidence="9">CCUG 60524</strain>
    </source>
</reference>
<evidence type="ECO:0000259" key="7">
    <source>
        <dbReference type="PROSITE" id="PS51379"/>
    </source>
</evidence>
<sequence>MSASAERGVNALREQVDAPVASFFSSCVNCGLCADACIFFHETDDPQYTPIRKVELLRRVWENEYTLFGRLKSMAGLGNKITDEDFSEAERLVYDSCTMCGRCTMVCPVGNDITLMIRKMREGMSAAGHAPVELIGAAKRHTNGNSPMGDLSKAIQVQVKHASAETGIEIEFDKPGMDYLVILSAQEIAEYPEVIGAMAKIFKQAGVTWTISLEAFEATNVGIQIGNRDVAKYLVTRVVEAAERLGVKKVISPECGHAYQAMRWEGPNLIGREYDFEVVHIIELLDQLRAEGKLKTSGKDSDKITFHDPCQINRRGGINKEPRRLLNMVAENFVETDDAGTMNWCCSAGGGVGANERAADLKNAAFQLKKRQFEKVAPDKIVTMCAFCHHTLENALEDNDMDIEVAGLTEMMAEYLVDED</sequence>
<keyword evidence="9" id="KW-1185">Reference proteome</keyword>
<keyword evidence="3" id="KW-0479">Metal-binding</keyword>
<keyword evidence="4" id="KW-0249">Electron transport</keyword>
<dbReference type="PROSITE" id="PS51379">
    <property type="entry name" value="4FE4S_FER_2"/>
    <property type="match status" value="1"/>
</dbReference>
<gene>
    <name evidence="8" type="ORF">ACFQ2S_15895</name>
</gene>
<keyword evidence="6" id="KW-0411">Iron-sulfur</keyword>
<organism evidence="8 9">
    <name type="scientific">Tropicimonas aquimaris</name>
    <dbReference type="NCBI Taxonomy" id="914152"/>
    <lineage>
        <taxon>Bacteria</taxon>
        <taxon>Pseudomonadati</taxon>
        <taxon>Pseudomonadota</taxon>
        <taxon>Alphaproteobacteria</taxon>
        <taxon>Rhodobacterales</taxon>
        <taxon>Roseobacteraceae</taxon>
        <taxon>Tropicimonas</taxon>
    </lineage>
</organism>
<dbReference type="Pfam" id="PF13183">
    <property type="entry name" value="Fer4_8"/>
    <property type="match status" value="1"/>
</dbReference>
<proteinExistence type="predicted"/>
<feature type="domain" description="4Fe-4S ferredoxin-type" evidence="7">
    <location>
        <begin position="88"/>
        <end position="118"/>
    </location>
</feature>
<keyword evidence="5" id="KW-0408">Iron</keyword>
<evidence type="ECO:0000256" key="5">
    <source>
        <dbReference type="ARBA" id="ARBA00023004"/>
    </source>
</evidence>